<proteinExistence type="predicted"/>
<organism evidence="1 2">
    <name type="scientific">Streptomyces crystallinus</name>
    <dbReference type="NCBI Taxonomy" id="68191"/>
    <lineage>
        <taxon>Bacteria</taxon>
        <taxon>Bacillati</taxon>
        <taxon>Actinomycetota</taxon>
        <taxon>Actinomycetes</taxon>
        <taxon>Kitasatosporales</taxon>
        <taxon>Streptomycetaceae</taxon>
        <taxon>Streptomyces</taxon>
    </lineage>
</organism>
<evidence type="ECO:0000313" key="2">
    <source>
        <dbReference type="Proteomes" id="UP001500668"/>
    </source>
</evidence>
<name>A0ABN1EX69_9ACTN</name>
<evidence type="ECO:0000313" key="1">
    <source>
        <dbReference type="EMBL" id="GAA0576808.1"/>
    </source>
</evidence>
<dbReference type="EMBL" id="BAAACA010000001">
    <property type="protein sequence ID" value="GAA0576808.1"/>
    <property type="molecule type" value="Genomic_DNA"/>
</dbReference>
<reference evidence="1 2" key="1">
    <citation type="journal article" date="2019" name="Int. J. Syst. Evol. Microbiol.">
        <title>The Global Catalogue of Microorganisms (GCM) 10K type strain sequencing project: providing services to taxonomists for standard genome sequencing and annotation.</title>
        <authorList>
            <consortium name="The Broad Institute Genomics Platform"/>
            <consortium name="The Broad Institute Genome Sequencing Center for Infectious Disease"/>
            <person name="Wu L."/>
            <person name="Ma J."/>
        </authorList>
    </citation>
    <scope>NUCLEOTIDE SEQUENCE [LARGE SCALE GENOMIC DNA]</scope>
    <source>
        <strain evidence="1 2">JCM 5067</strain>
    </source>
</reference>
<comment type="caution">
    <text evidence="1">The sequence shown here is derived from an EMBL/GenBank/DDBJ whole genome shotgun (WGS) entry which is preliminary data.</text>
</comment>
<keyword evidence="2" id="KW-1185">Reference proteome</keyword>
<sequence length="233" mass="25890">MRWPWRRAVRTSRSAQPRLLPSATDGIAFEALYTITWRPLWRVPPSVEETLRATVHATATETAVRLRASDVPAAQDVVNAALGTLPRRAPNYCLLSVKATLGLPSAAQELLAQRAADEQRVRRLRFLKENLYDHPDLVVLDQLEHHTPSALGDEHVAELQRLARLICSCDRWWFPLLQQWEQVGQGFTNIEKRQQAMLVLSDSLKALNGGSLPSGIAAVGMSGSDGAPRRAHP</sequence>
<accession>A0ABN1EX69</accession>
<protein>
    <submittedName>
        <fullName evidence="1">Uncharacterized protein</fullName>
    </submittedName>
</protein>
<dbReference type="Proteomes" id="UP001500668">
    <property type="component" value="Unassembled WGS sequence"/>
</dbReference>
<gene>
    <name evidence="1" type="ORF">GCM10010394_01640</name>
</gene>